<reference evidence="3 4" key="1">
    <citation type="submission" date="2020-01" db="EMBL/GenBank/DDBJ databases">
        <title>Rhizobium genotypes associated with high levels of biological nitrogen fixation by grain legumes in a temperate-maritime cropping system.</title>
        <authorList>
            <person name="Maluk M."/>
            <person name="Francesc Ferrando Molina F."/>
            <person name="Lopez Del Egido L."/>
            <person name="Lafos M."/>
            <person name="Langarica-Fuentes A."/>
            <person name="Gebre Yohannes G."/>
            <person name="Young M.W."/>
            <person name="Martin P."/>
            <person name="Gantlett R."/>
            <person name="Kenicer G."/>
            <person name="Hawes C."/>
            <person name="Begg G.S."/>
            <person name="Quilliam R.S."/>
            <person name="Squire G.R."/>
            <person name="Poole P.S."/>
            <person name="Young P.W."/>
            <person name="Iannetta P.M."/>
            <person name="James E.K."/>
        </authorList>
    </citation>
    <scope>NUCLEOTIDE SEQUENCE [LARGE SCALE GENOMIC DNA]</scope>
    <source>
        <strain evidence="3 4">JHI944</strain>
    </source>
</reference>
<dbReference type="PANTHER" id="PTHR35339">
    <property type="entry name" value="LINALOOL DEHYDRATASE_ISOMERASE DOMAIN-CONTAINING PROTEIN"/>
    <property type="match status" value="1"/>
</dbReference>
<feature type="non-terminal residue" evidence="3">
    <location>
        <position position="1"/>
    </location>
</feature>
<feature type="transmembrane region" description="Helical" evidence="1">
    <location>
        <begin position="40"/>
        <end position="57"/>
    </location>
</feature>
<dbReference type="InterPro" id="IPR049349">
    <property type="entry name" value="DUF2264_N"/>
</dbReference>
<dbReference type="InterPro" id="IPR016624">
    <property type="entry name" value="UCP014753"/>
</dbReference>
<keyword evidence="1" id="KW-1133">Transmembrane helix</keyword>
<dbReference type="PANTHER" id="PTHR35339:SF4">
    <property type="entry name" value="LINALOOL DEHYDRATASE_ISOMERASE DOMAIN-CONTAINING PROTEIN"/>
    <property type="match status" value="1"/>
</dbReference>
<dbReference type="AlphaFoldDB" id="A0A6P0DV81"/>
<evidence type="ECO:0000256" key="1">
    <source>
        <dbReference type="SAM" id="Phobius"/>
    </source>
</evidence>
<proteinExistence type="predicted"/>
<comment type="caution">
    <text evidence="3">The sequence shown here is derived from an EMBL/GenBank/DDBJ whole genome shotgun (WGS) entry which is preliminary data.</text>
</comment>
<name>A0A6P0DV81_RHILE</name>
<dbReference type="Proteomes" id="UP000471409">
    <property type="component" value="Unassembled WGS sequence"/>
</dbReference>
<dbReference type="EMBL" id="WXXP01001306">
    <property type="protein sequence ID" value="NEK56197.1"/>
    <property type="molecule type" value="Genomic_DNA"/>
</dbReference>
<feature type="non-terminal residue" evidence="3">
    <location>
        <position position="127"/>
    </location>
</feature>
<keyword evidence="1" id="KW-0812">Transmembrane</keyword>
<keyword evidence="1" id="KW-0472">Membrane</keyword>
<dbReference type="Pfam" id="PF10022">
    <property type="entry name" value="DUF2264"/>
    <property type="match status" value="1"/>
</dbReference>
<feature type="domain" description="DUF2264" evidence="2">
    <location>
        <begin position="1"/>
        <end position="126"/>
    </location>
</feature>
<gene>
    <name evidence="3" type="ORF">GUK36_44040</name>
</gene>
<evidence type="ECO:0000313" key="4">
    <source>
        <dbReference type="Proteomes" id="UP000471409"/>
    </source>
</evidence>
<dbReference type="RefSeq" id="WP_164002042.1">
    <property type="nucleotide sequence ID" value="NZ_WXXP01001306.1"/>
</dbReference>
<protein>
    <submittedName>
        <fullName evidence="3">DUF2264 domain-containing protein</fullName>
    </submittedName>
</protein>
<evidence type="ECO:0000259" key="2">
    <source>
        <dbReference type="Pfam" id="PF10022"/>
    </source>
</evidence>
<sequence>LERVSVAFDHRKTIAYLDELEAFDLGDGWYRDGPVRRVDHYIPFAMHFYGLIYAVLAKGDEARKDRFRDRAEIFARDIRHWFGPDGAALAFGRSQTYRFAAGGFWGALAFACVEALPWAEIKGCLLY</sequence>
<evidence type="ECO:0000313" key="3">
    <source>
        <dbReference type="EMBL" id="NEK56197.1"/>
    </source>
</evidence>
<accession>A0A6P0DV81</accession>
<organism evidence="3 4">
    <name type="scientific">Rhizobium leguminosarum</name>
    <dbReference type="NCBI Taxonomy" id="384"/>
    <lineage>
        <taxon>Bacteria</taxon>
        <taxon>Pseudomonadati</taxon>
        <taxon>Pseudomonadota</taxon>
        <taxon>Alphaproteobacteria</taxon>
        <taxon>Hyphomicrobiales</taxon>
        <taxon>Rhizobiaceae</taxon>
        <taxon>Rhizobium/Agrobacterium group</taxon>
        <taxon>Rhizobium</taxon>
    </lineage>
</organism>